<dbReference type="OrthoDB" id="9808669at2"/>
<dbReference type="RefSeq" id="WP_065918083.1">
    <property type="nucleotide sequence ID" value="NZ_CP016793.1"/>
</dbReference>
<name>A0A1B2HPV8_9PSEU</name>
<dbReference type="KEGG" id="led:BBK82_30575"/>
<dbReference type="Pfam" id="PF00109">
    <property type="entry name" value="ketoacyl-synt"/>
    <property type="match status" value="1"/>
</dbReference>
<protein>
    <submittedName>
        <fullName evidence="5">3-oxoacyl-ACP synthase</fullName>
    </submittedName>
</protein>
<dbReference type="STRING" id="1586287.BBK82_30575"/>
<accession>A0A1B2HPV8</accession>
<evidence type="ECO:0000256" key="1">
    <source>
        <dbReference type="ARBA" id="ARBA00008467"/>
    </source>
</evidence>
<dbReference type="AlphaFoldDB" id="A0A1B2HPV8"/>
<dbReference type="InterPro" id="IPR018201">
    <property type="entry name" value="Ketoacyl_synth_AS"/>
</dbReference>
<dbReference type="InterPro" id="IPR014031">
    <property type="entry name" value="Ketoacyl_synth_C"/>
</dbReference>
<dbReference type="InterPro" id="IPR016039">
    <property type="entry name" value="Thiolase-like"/>
</dbReference>
<dbReference type="SMART" id="SM00825">
    <property type="entry name" value="PKS_KS"/>
    <property type="match status" value="1"/>
</dbReference>
<dbReference type="CDD" id="cd00834">
    <property type="entry name" value="KAS_I_II"/>
    <property type="match status" value="1"/>
</dbReference>
<evidence type="ECO:0000313" key="6">
    <source>
        <dbReference type="Proteomes" id="UP000093053"/>
    </source>
</evidence>
<dbReference type="PROSITE" id="PS00606">
    <property type="entry name" value="KS3_1"/>
    <property type="match status" value="1"/>
</dbReference>
<dbReference type="SUPFAM" id="SSF53901">
    <property type="entry name" value="Thiolase-like"/>
    <property type="match status" value="1"/>
</dbReference>
<organism evidence="5 6">
    <name type="scientific">Lentzea guizhouensis</name>
    <dbReference type="NCBI Taxonomy" id="1586287"/>
    <lineage>
        <taxon>Bacteria</taxon>
        <taxon>Bacillati</taxon>
        <taxon>Actinomycetota</taxon>
        <taxon>Actinomycetes</taxon>
        <taxon>Pseudonocardiales</taxon>
        <taxon>Pseudonocardiaceae</taxon>
        <taxon>Lentzea</taxon>
    </lineage>
</organism>
<dbReference type="PROSITE" id="PS52004">
    <property type="entry name" value="KS3_2"/>
    <property type="match status" value="1"/>
</dbReference>
<evidence type="ECO:0000259" key="4">
    <source>
        <dbReference type="PROSITE" id="PS52004"/>
    </source>
</evidence>
<reference evidence="5 6" key="1">
    <citation type="submission" date="2016-07" db="EMBL/GenBank/DDBJ databases">
        <title>Complete genome sequence of the Lentzea guizhouensis DHS C013.</title>
        <authorList>
            <person name="Cao C."/>
        </authorList>
    </citation>
    <scope>NUCLEOTIDE SEQUENCE [LARGE SCALE GENOMIC DNA]</scope>
    <source>
        <strain evidence="5 6">DHS C013</strain>
    </source>
</reference>
<dbReference type="InterPro" id="IPR000794">
    <property type="entry name" value="Beta-ketoacyl_synthase"/>
</dbReference>
<evidence type="ECO:0000256" key="3">
    <source>
        <dbReference type="RuleBase" id="RU003694"/>
    </source>
</evidence>
<dbReference type="InterPro" id="IPR014030">
    <property type="entry name" value="Ketoacyl_synth_N"/>
</dbReference>
<gene>
    <name evidence="5" type="ORF">BBK82_30575</name>
</gene>
<feature type="domain" description="Ketosynthase family 3 (KS3)" evidence="4">
    <location>
        <begin position="1"/>
        <end position="376"/>
    </location>
</feature>
<evidence type="ECO:0000313" key="5">
    <source>
        <dbReference type="EMBL" id="ANZ39742.1"/>
    </source>
</evidence>
<keyword evidence="2 3" id="KW-0808">Transferase</keyword>
<keyword evidence="6" id="KW-1185">Reference proteome</keyword>
<evidence type="ECO:0000256" key="2">
    <source>
        <dbReference type="ARBA" id="ARBA00022679"/>
    </source>
</evidence>
<dbReference type="PANTHER" id="PTHR11712:SF336">
    <property type="entry name" value="3-OXOACYL-[ACYL-CARRIER-PROTEIN] SYNTHASE, MITOCHONDRIAL"/>
    <property type="match status" value="1"/>
</dbReference>
<sequence length="378" mass="39334">MNEVVVTGLGVLSCLGIGSERFWSGMIRARSTPQPLDDPHANVRMALLYPVPDWEETPATATRFALRAAEEAVRDARLDAPDPRRIAVVVGTGMGESAAHEARRVSGELASEWMPTFSVGAAVGELVGARGPNTTVSNACAASGYAISVAADLIRSGEADVVIAGGAEAYSRVGLGCFDRLGAIDPQRCRPFDRNRAGTVFGEGAAMLVLEPANRARARGARMYAELAGEGWSCDAFHNTAPEPTGAEIRRSMRQAMTDAGVSPGDIGLVVPHGTGTELNDAVEAEALHDVMGTPPPLYSLKSLIGHTGGAAGAMGVLAAALITHNGWVPPNVPLADPDSELGLSLPETPARLSRPTVVVNAYAFGGNNVSLVLRKVV</sequence>
<dbReference type="Proteomes" id="UP000093053">
    <property type="component" value="Chromosome"/>
</dbReference>
<dbReference type="PANTHER" id="PTHR11712">
    <property type="entry name" value="POLYKETIDE SYNTHASE-RELATED"/>
    <property type="match status" value="1"/>
</dbReference>
<dbReference type="EMBL" id="CP016793">
    <property type="protein sequence ID" value="ANZ39742.1"/>
    <property type="molecule type" value="Genomic_DNA"/>
</dbReference>
<dbReference type="GO" id="GO:0006633">
    <property type="term" value="P:fatty acid biosynthetic process"/>
    <property type="evidence" value="ECO:0007669"/>
    <property type="project" value="InterPro"/>
</dbReference>
<dbReference type="Gene3D" id="3.40.47.10">
    <property type="match status" value="1"/>
</dbReference>
<dbReference type="GO" id="GO:0004315">
    <property type="term" value="F:3-oxoacyl-[acyl-carrier-protein] synthase activity"/>
    <property type="evidence" value="ECO:0007669"/>
    <property type="project" value="InterPro"/>
</dbReference>
<comment type="similarity">
    <text evidence="1 3">Belongs to the thiolase-like superfamily. Beta-ketoacyl-ACP synthases family.</text>
</comment>
<dbReference type="InterPro" id="IPR020841">
    <property type="entry name" value="PKS_Beta-ketoAc_synthase_dom"/>
</dbReference>
<proteinExistence type="inferred from homology"/>
<dbReference type="Pfam" id="PF02801">
    <property type="entry name" value="Ketoacyl-synt_C"/>
    <property type="match status" value="1"/>
</dbReference>